<dbReference type="Proteomes" id="UP000244902">
    <property type="component" value="Chromosome"/>
</dbReference>
<dbReference type="RefSeq" id="WP_108971040.1">
    <property type="nucleotide sequence ID" value="NZ_CP022188.1"/>
</dbReference>
<dbReference type="PANTHER" id="PTHR21660:SF1">
    <property type="entry name" value="ACYL-COENZYME A THIOESTERASE 13"/>
    <property type="match status" value="1"/>
</dbReference>
<gene>
    <name evidence="4" type="ORF">CEW87_00255</name>
</gene>
<comment type="similarity">
    <text evidence="1">Belongs to the thioesterase PaaI family.</text>
</comment>
<evidence type="ECO:0000256" key="1">
    <source>
        <dbReference type="ARBA" id="ARBA00008324"/>
    </source>
</evidence>
<reference evidence="4 5" key="1">
    <citation type="submission" date="2017-06" db="EMBL/GenBank/DDBJ databases">
        <title>Azoarcus sp. TSNA42 complete genome sequence.</title>
        <authorList>
            <person name="Woo J.-H."/>
            <person name="Kim H.-S."/>
        </authorList>
    </citation>
    <scope>NUCLEOTIDE SEQUENCE [LARGE SCALE GENOMIC DNA]</scope>
    <source>
        <strain evidence="4 5">TSNA42</strain>
    </source>
</reference>
<dbReference type="SUPFAM" id="SSF54637">
    <property type="entry name" value="Thioesterase/thiol ester dehydrase-isomerase"/>
    <property type="match status" value="1"/>
</dbReference>
<name>A0A2U8GWE1_9RHOO</name>
<proteinExistence type="inferred from homology"/>
<feature type="domain" description="Thioesterase" evidence="3">
    <location>
        <begin position="41"/>
        <end position="116"/>
    </location>
</feature>
<dbReference type="InterPro" id="IPR006683">
    <property type="entry name" value="Thioestr_dom"/>
</dbReference>
<evidence type="ECO:0000313" key="5">
    <source>
        <dbReference type="Proteomes" id="UP000244902"/>
    </source>
</evidence>
<evidence type="ECO:0000256" key="2">
    <source>
        <dbReference type="ARBA" id="ARBA00022801"/>
    </source>
</evidence>
<dbReference type="PANTHER" id="PTHR21660">
    <property type="entry name" value="THIOESTERASE SUPERFAMILY MEMBER-RELATED"/>
    <property type="match status" value="1"/>
</dbReference>
<dbReference type="Pfam" id="PF03061">
    <property type="entry name" value="4HBT"/>
    <property type="match status" value="1"/>
</dbReference>
<dbReference type="InterPro" id="IPR003736">
    <property type="entry name" value="PAAI_dom"/>
</dbReference>
<dbReference type="InterPro" id="IPR029069">
    <property type="entry name" value="HotDog_dom_sf"/>
</dbReference>
<sequence>MSGYFGLNVPFIEYCGIKGLESGPGWTLSGVDIVPGLCNSMGNGHGGLIMTLLDVAMGSASRLTDPVAVGVITVDLHTTFIGPARGQLRCRADVLRKMGRTVFCEALIRDGNGEIVAKGVGTFKLRHGQAQPGSEG</sequence>
<dbReference type="GO" id="GO:0047617">
    <property type="term" value="F:fatty acyl-CoA hydrolase activity"/>
    <property type="evidence" value="ECO:0007669"/>
    <property type="project" value="InterPro"/>
</dbReference>
<dbReference type="NCBIfam" id="TIGR00369">
    <property type="entry name" value="unchar_dom_1"/>
    <property type="match status" value="1"/>
</dbReference>
<organism evidence="4 5">
    <name type="scientific">Parazoarcus communis</name>
    <dbReference type="NCBI Taxonomy" id="41977"/>
    <lineage>
        <taxon>Bacteria</taxon>
        <taxon>Pseudomonadati</taxon>
        <taxon>Pseudomonadota</taxon>
        <taxon>Betaproteobacteria</taxon>
        <taxon>Rhodocyclales</taxon>
        <taxon>Zoogloeaceae</taxon>
        <taxon>Parazoarcus</taxon>
    </lineage>
</organism>
<dbReference type="InterPro" id="IPR039298">
    <property type="entry name" value="ACOT13"/>
</dbReference>
<dbReference type="EMBL" id="CP022188">
    <property type="protein sequence ID" value="AWI77911.1"/>
    <property type="molecule type" value="Genomic_DNA"/>
</dbReference>
<protein>
    <submittedName>
        <fullName evidence="4">Thioesterase</fullName>
    </submittedName>
</protein>
<dbReference type="OrthoDB" id="4717506at2"/>
<keyword evidence="2" id="KW-0378">Hydrolase</keyword>
<accession>A0A2U8GWE1</accession>
<dbReference type="CDD" id="cd03443">
    <property type="entry name" value="PaaI_thioesterase"/>
    <property type="match status" value="1"/>
</dbReference>
<evidence type="ECO:0000313" key="4">
    <source>
        <dbReference type="EMBL" id="AWI77911.1"/>
    </source>
</evidence>
<dbReference type="AlphaFoldDB" id="A0A2U8GWE1"/>
<dbReference type="Gene3D" id="3.10.129.10">
    <property type="entry name" value="Hotdog Thioesterase"/>
    <property type="match status" value="1"/>
</dbReference>
<evidence type="ECO:0000259" key="3">
    <source>
        <dbReference type="Pfam" id="PF03061"/>
    </source>
</evidence>